<organism evidence="1 2">
    <name type="scientific">Penicillium ucsense</name>
    <dbReference type="NCBI Taxonomy" id="2839758"/>
    <lineage>
        <taxon>Eukaryota</taxon>
        <taxon>Fungi</taxon>
        <taxon>Dikarya</taxon>
        <taxon>Ascomycota</taxon>
        <taxon>Pezizomycotina</taxon>
        <taxon>Eurotiomycetes</taxon>
        <taxon>Eurotiomycetidae</taxon>
        <taxon>Eurotiales</taxon>
        <taxon>Aspergillaceae</taxon>
        <taxon>Penicillium</taxon>
    </lineage>
</organism>
<reference evidence="1" key="1">
    <citation type="journal article" date="2020" name="Front. Microbiol.">
        <title>Gene regulatory networks of Penicillium echinulatum 2HH and Penicillium oxalicum 114-2 inferred by a computational biology approach.</title>
        <authorList>
            <person name="Lenz A.R."/>
            <person name="Galan-Vasquez E."/>
            <person name="Balbinot E."/>
            <person name="De Abreu F.P."/>
            <person name="De Oliveira N.S."/>
            <person name="Da Rosa L.O."/>
            <person name="De Avila E Silva S."/>
            <person name="Camassola M."/>
            <person name="Dillon A.J.P."/>
            <person name="Perez-Rueda E."/>
        </authorList>
    </citation>
    <scope>NUCLEOTIDE SEQUENCE</scope>
    <source>
        <strain evidence="1">S1M29</strain>
    </source>
</reference>
<dbReference type="Proteomes" id="UP000631181">
    <property type="component" value="Unassembled WGS sequence"/>
</dbReference>
<keyword evidence="2" id="KW-1185">Reference proteome</keyword>
<comment type="caution">
    <text evidence="1">The sequence shown here is derived from an EMBL/GenBank/DDBJ whole genome shotgun (WGS) entry which is preliminary data.</text>
</comment>
<evidence type="ECO:0008006" key="3">
    <source>
        <dbReference type="Google" id="ProtNLM"/>
    </source>
</evidence>
<name>A0A8J8W3W5_9EURO</name>
<sequence>MASANPLQKRYCTGDVRQFCCAVLEAPDREILPNLYLLFYGLGCQEISDSDSCVAGSSQPLGFCCTTDKTKTGPFGTVFCFNDHA</sequence>
<dbReference type="AlphaFoldDB" id="A0A8J8W3W5"/>
<protein>
    <recommendedName>
        <fullName evidence="3">Hydrophobin</fullName>
    </recommendedName>
</protein>
<proteinExistence type="predicted"/>
<accession>A0A8J8W3W5</accession>
<evidence type="ECO:0000313" key="1">
    <source>
        <dbReference type="EMBL" id="KAF7715851.1"/>
    </source>
</evidence>
<dbReference type="OrthoDB" id="10451796at2759"/>
<evidence type="ECO:0000313" key="2">
    <source>
        <dbReference type="Proteomes" id="UP000631181"/>
    </source>
</evidence>
<dbReference type="EMBL" id="WIWV01000050">
    <property type="protein sequence ID" value="KAF7715851.1"/>
    <property type="molecule type" value="Genomic_DNA"/>
</dbReference>
<gene>
    <name evidence="1" type="ORF">PECM_006408</name>
</gene>